<protein>
    <submittedName>
        <fullName evidence="1">Uncharacterized protein</fullName>
    </submittedName>
</protein>
<dbReference type="Gene3D" id="3.40.50.1380">
    <property type="entry name" value="Methylglyoxal synthase-like domain"/>
    <property type="match status" value="1"/>
</dbReference>
<proteinExistence type="predicted"/>
<dbReference type="InterPro" id="IPR036914">
    <property type="entry name" value="MGS-like_dom_sf"/>
</dbReference>
<name>A0A7S4FSR9_9EUGL</name>
<gene>
    <name evidence="1" type="ORF">EGYM00163_LOCUS24740</name>
</gene>
<dbReference type="EMBL" id="HBJA01070431">
    <property type="protein sequence ID" value="CAE0813589.1"/>
    <property type="molecule type" value="Transcribed_RNA"/>
</dbReference>
<accession>A0A7S4FSR9</accession>
<dbReference type="AlphaFoldDB" id="A0A7S4FSR9"/>
<evidence type="ECO:0000313" key="1">
    <source>
        <dbReference type="EMBL" id="CAE0813589.1"/>
    </source>
</evidence>
<organism evidence="1">
    <name type="scientific">Eutreptiella gymnastica</name>
    <dbReference type="NCBI Taxonomy" id="73025"/>
    <lineage>
        <taxon>Eukaryota</taxon>
        <taxon>Discoba</taxon>
        <taxon>Euglenozoa</taxon>
        <taxon>Euglenida</taxon>
        <taxon>Spirocuta</taxon>
        <taxon>Euglenophyceae</taxon>
        <taxon>Eutreptiales</taxon>
        <taxon>Eutreptiaceae</taxon>
        <taxon>Eutreptiella</taxon>
    </lineage>
</organism>
<sequence>MPQDHVPTTKSETCHNTLDMQVQKRHYVKPMKTAHPVIFFVVQNHMLGQLKQFAKQHKHLLKDFWLHCQGAACSVLSRLGFQVHDGSTQAQAVFFFTDPQDGADVSEMEKFSRYVDGCQIYKATNPRTASIALQYMHSAMRAAARARPPPHAGRPLTALVTCSRRMRPLLTQYARQHTHILNAVGLVCTVESSRALRCGGVSSGSIVSDNGAGGGQQITDLIAHGLVDLIVSFYDPGREAEAQELAWLSQLADLHNICHCTNYRSSAAALVFMQHFGAQGPVHSTALHRSPKKGIPLGCAQAAEFLGVCADFGASLCFAFSFL</sequence>
<dbReference type="SUPFAM" id="SSF52335">
    <property type="entry name" value="Methylglyoxal synthase-like"/>
    <property type="match status" value="2"/>
</dbReference>
<reference evidence="1" key="1">
    <citation type="submission" date="2021-01" db="EMBL/GenBank/DDBJ databases">
        <authorList>
            <person name="Corre E."/>
            <person name="Pelletier E."/>
            <person name="Niang G."/>
            <person name="Scheremetjew M."/>
            <person name="Finn R."/>
            <person name="Kale V."/>
            <person name="Holt S."/>
            <person name="Cochrane G."/>
            <person name="Meng A."/>
            <person name="Brown T."/>
            <person name="Cohen L."/>
        </authorList>
    </citation>
    <scope>NUCLEOTIDE SEQUENCE</scope>
    <source>
        <strain evidence="1">CCMP1594</strain>
    </source>
</reference>